<reference evidence="2 3" key="1">
    <citation type="submission" date="2019-07" db="EMBL/GenBank/DDBJ databases">
        <title>Novel species isolated from glacier.</title>
        <authorList>
            <person name="Liu Q."/>
            <person name="Xin Y.-H."/>
        </authorList>
    </citation>
    <scope>NUCLEOTIDE SEQUENCE [LARGE SCALE GENOMIC DNA]</scope>
    <source>
        <strain evidence="2 3">LB1R16</strain>
    </source>
</reference>
<protein>
    <submittedName>
        <fullName evidence="2">HNH endonuclease</fullName>
    </submittedName>
</protein>
<keyword evidence="2" id="KW-0378">Hydrolase</keyword>
<sequence>MAPPIDPSVTRVTTTPPPAAPPPVGVEADRLIADARGGGCIDQRKLADGLLAAADQPDQGVALRAAVDARLTPVERGQLQSAIDSQLRAAAAPPPAADDGPSQASVALDLTQVALDIVGIVEPTPFADGSNTIISIGRGDWWGAGASLLGVVPYLGDAAKLGKLGKWADTVSNAAELAAKDVGFRKLVEPTLEKIRDAINAAPLDSLPSSVRNTLESMRTKIDEALAPPPTTRIGDYDATVRGVPVRLEGVEIRPVDYLKRDRASYESLRREFDGGARAGFVKSISSDPTNLAALRNAGLNDAQIARLAEGKIPQGWQVHHKLPLDDGGTNSFDNLVLIKNDPSHIAITNAQRSLVGDLAVGETRRVDFPVPPGVVYPPAP</sequence>
<keyword evidence="2" id="KW-0255">Endonuclease</keyword>
<dbReference type="SUPFAM" id="SSF54060">
    <property type="entry name" value="His-Me finger endonucleases"/>
    <property type="match status" value="1"/>
</dbReference>
<dbReference type="RefSeq" id="WP_144236939.1">
    <property type="nucleotide sequence ID" value="NZ_VJWA01000001.1"/>
</dbReference>
<name>A0A552UJ30_9SPHN</name>
<dbReference type="InterPro" id="IPR044925">
    <property type="entry name" value="His-Me_finger_sf"/>
</dbReference>
<feature type="region of interest" description="Disordered" evidence="1">
    <location>
        <begin position="1"/>
        <end position="25"/>
    </location>
</feature>
<dbReference type="OrthoDB" id="7182479at2"/>
<feature type="compositionally biased region" description="Pro residues" evidence="1">
    <location>
        <begin position="15"/>
        <end position="24"/>
    </location>
</feature>
<dbReference type="Proteomes" id="UP000317894">
    <property type="component" value="Unassembled WGS sequence"/>
</dbReference>
<dbReference type="PANTHER" id="PTHR34319:SF7">
    <property type="entry name" value="HNH ENDONUCLEASE DOMAIN-CONTAINING PROTEIN"/>
    <property type="match status" value="1"/>
</dbReference>
<comment type="caution">
    <text evidence="2">The sequence shown here is derived from an EMBL/GenBank/DDBJ whole genome shotgun (WGS) entry which is preliminary data.</text>
</comment>
<keyword evidence="3" id="KW-1185">Reference proteome</keyword>
<evidence type="ECO:0000313" key="2">
    <source>
        <dbReference type="EMBL" id="TRW18246.1"/>
    </source>
</evidence>
<dbReference type="InterPro" id="IPR003615">
    <property type="entry name" value="HNH_nuc"/>
</dbReference>
<proteinExistence type="predicted"/>
<dbReference type="PANTHER" id="PTHR34319">
    <property type="entry name" value="MAJOR EXPORTED PROTEIN"/>
    <property type="match status" value="1"/>
</dbReference>
<dbReference type="AlphaFoldDB" id="A0A552UJ30"/>
<dbReference type="CDD" id="cd00085">
    <property type="entry name" value="HNHc"/>
    <property type="match status" value="1"/>
</dbReference>
<dbReference type="GO" id="GO:0004519">
    <property type="term" value="F:endonuclease activity"/>
    <property type="evidence" value="ECO:0007669"/>
    <property type="project" value="UniProtKB-KW"/>
</dbReference>
<dbReference type="InterPro" id="IPR052947">
    <property type="entry name" value="T6SS_Hcp1_domain"/>
</dbReference>
<evidence type="ECO:0000256" key="1">
    <source>
        <dbReference type="SAM" id="MobiDB-lite"/>
    </source>
</evidence>
<gene>
    <name evidence="2" type="ORF">FMM06_09160</name>
</gene>
<dbReference type="CDD" id="cd20745">
    <property type="entry name" value="FIX_RhsA_AHH_HNH-like"/>
    <property type="match status" value="1"/>
</dbReference>
<accession>A0A552UJ30</accession>
<organism evidence="2 3">
    <name type="scientific">Glacieibacterium frigidum</name>
    <dbReference type="NCBI Taxonomy" id="2593303"/>
    <lineage>
        <taxon>Bacteria</taxon>
        <taxon>Pseudomonadati</taxon>
        <taxon>Pseudomonadota</taxon>
        <taxon>Alphaproteobacteria</taxon>
        <taxon>Sphingomonadales</taxon>
        <taxon>Sphingosinicellaceae</taxon>
        <taxon>Glacieibacterium</taxon>
    </lineage>
</organism>
<dbReference type="EMBL" id="VJWA01000001">
    <property type="protein sequence ID" value="TRW18246.1"/>
    <property type="molecule type" value="Genomic_DNA"/>
</dbReference>
<keyword evidence="2" id="KW-0540">Nuclease</keyword>
<evidence type="ECO:0000313" key="3">
    <source>
        <dbReference type="Proteomes" id="UP000317894"/>
    </source>
</evidence>